<organism evidence="1 2">
    <name type="scientific">Weizmannia acidilactici</name>
    <dbReference type="NCBI Taxonomy" id="2607726"/>
    <lineage>
        <taxon>Bacteria</taxon>
        <taxon>Bacillati</taxon>
        <taxon>Bacillota</taxon>
        <taxon>Bacilli</taxon>
        <taxon>Bacillales</taxon>
        <taxon>Bacillaceae</taxon>
        <taxon>Heyndrickxia</taxon>
    </lineage>
</organism>
<sequence length="103" mass="12241">MIYINQVFQLTEDLTRIRIVEIDEPYVYVVIIDANTSMPQKELYSTLITDIEQKKLIPIADPFSRVVVEKELTKTQIEKRDKDWDIYSELLVKGYKNLTSKEW</sequence>
<name>A0A5J4JQR9_9BACI</name>
<evidence type="ECO:0000313" key="2">
    <source>
        <dbReference type="Proteomes" id="UP000391919"/>
    </source>
</evidence>
<dbReference type="AlphaFoldDB" id="A0A5J4JQR9"/>
<comment type="caution">
    <text evidence="1">The sequence shown here is derived from an EMBL/GenBank/DDBJ whole genome shotgun (WGS) entry which is preliminary data.</text>
</comment>
<gene>
    <name evidence="1" type="ORF">BpJC7_27470</name>
</gene>
<dbReference type="EMBL" id="BKZQ01000049">
    <property type="protein sequence ID" value="GER71444.1"/>
    <property type="molecule type" value="Genomic_DNA"/>
</dbReference>
<evidence type="ECO:0000313" key="1">
    <source>
        <dbReference type="EMBL" id="GER71444.1"/>
    </source>
</evidence>
<reference evidence="1 2" key="1">
    <citation type="submission" date="2019-09" db="EMBL/GenBank/DDBJ databases">
        <title>Draft genome sequence of Bacillus sp. JC-7.</title>
        <authorList>
            <person name="Tanaka N."/>
            <person name="Shiwa Y."/>
            <person name="Fujita N."/>
            <person name="Tanasupawat S."/>
        </authorList>
    </citation>
    <scope>NUCLEOTIDE SEQUENCE [LARGE SCALE GENOMIC DNA]</scope>
    <source>
        <strain evidence="1 2">JC-7</strain>
    </source>
</reference>
<keyword evidence="2" id="KW-1185">Reference proteome</keyword>
<accession>A0A5J4JQR9</accession>
<dbReference type="Proteomes" id="UP000391919">
    <property type="component" value="Unassembled WGS sequence"/>
</dbReference>
<proteinExistence type="predicted"/>
<protein>
    <submittedName>
        <fullName evidence="1">Uncharacterized protein</fullName>
    </submittedName>
</protein>